<dbReference type="PROSITE" id="PS00107">
    <property type="entry name" value="PROTEIN_KINASE_ATP"/>
    <property type="match status" value="1"/>
</dbReference>
<keyword evidence="6 14" id="KW-0547">Nucleotide-binding</keyword>
<evidence type="ECO:0000256" key="2">
    <source>
        <dbReference type="ARBA" id="ARBA00012425"/>
    </source>
</evidence>
<dbReference type="PROSITE" id="PS50011">
    <property type="entry name" value="PROTEIN_KINASE_DOM"/>
    <property type="match status" value="1"/>
</dbReference>
<reference evidence="17" key="1">
    <citation type="journal article" date="2020" name="Stud. Mycol.">
        <title>101 Dothideomycetes genomes: a test case for predicting lifestyles and emergence of pathogens.</title>
        <authorList>
            <person name="Haridas S."/>
            <person name="Albert R."/>
            <person name="Binder M."/>
            <person name="Bloem J."/>
            <person name="Labutti K."/>
            <person name="Salamov A."/>
            <person name="Andreopoulos B."/>
            <person name="Baker S."/>
            <person name="Barry K."/>
            <person name="Bills G."/>
            <person name="Bluhm B."/>
            <person name="Cannon C."/>
            <person name="Castanera R."/>
            <person name="Culley D."/>
            <person name="Daum C."/>
            <person name="Ezra D."/>
            <person name="Gonzalez J."/>
            <person name="Henrissat B."/>
            <person name="Kuo A."/>
            <person name="Liang C."/>
            <person name="Lipzen A."/>
            <person name="Lutzoni F."/>
            <person name="Magnuson J."/>
            <person name="Mondo S."/>
            <person name="Nolan M."/>
            <person name="Ohm R."/>
            <person name="Pangilinan J."/>
            <person name="Park H.-J."/>
            <person name="Ramirez L."/>
            <person name="Alfaro M."/>
            <person name="Sun H."/>
            <person name="Tritt A."/>
            <person name="Yoshinaga Y."/>
            <person name="Zwiers L.-H."/>
            <person name="Turgeon B."/>
            <person name="Goodwin S."/>
            <person name="Spatafora J."/>
            <person name="Crous P."/>
            <person name="Grigoriev I."/>
        </authorList>
    </citation>
    <scope>NUCLEOTIDE SEQUENCE</scope>
    <source>
        <strain evidence="17">ATCC 36951</strain>
    </source>
</reference>
<dbReference type="GO" id="GO:0000082">
    <property type="term" value="P:G1/S transition of mitotic cell cycle"/>
    <property type="evidence" value="ECO:0007669"/>
    <property type="project" value="TreeGrafter"/>
</dbReference>
<dbReference type="SUPFAM" id="SSF56112">
    <property type="entry name" value="Protein kinase-like (PK-like)"/>
    <property type="match status" value="1"/>
</dbReference>
<keyword evidence="7" id="KW-0418">Kinase</keyword>
<dbReference type="Gene3D" id="3.30.200.20">
    <property type="entry name" value="Phosphorylase Kinase, domain 1"/>
    <property type="match status" value="1"/>
</dbReference>
<dbReference type="GO" id="GO:0010389">
    <property type="term" value="P:regulation of G2/M transition of mitotic cell cycle"/>
    <property type="evidence" value="ECO:0007669"/>
    <property type="project" value="TreeGrafter"/>
</dbReference>
<dbReference type="Pfam" id="PF00069">
    <property type="entry name" value="Pkinase"/>
    <property type="match status" value="1"/>
</dbReference>
<feature type="domain" description="Protein kinase" evidence="16">
    <location>
        <begin position="4"/>
        <end position="313"/>
    </location>
</feature>
<evidence type="ECO:0000256" key="8">
    <source>
        <dbReference type="ARBA" id="ARBA00022840"/>
    </source>
</evidence>
<evidence type="ECO:0000256" key="11">
    <source>
        <dbReference type="ARBA" id="ARBA00048367"/>
    </source>
</evidence>
<keyword evidence="8 14" id="KW-0067">ATP-binding</keyword>
<evidence type="ECO:0000256" key="13">
    <source>
        <dbReference type="ARBA" id="ARBA00065691"/>
    </source>
</evidence>
<dbReference type="AlphaFoldDB" id="A0A6A6D0C3"/>
<dbReference type="FunFam" id="1.10.510.10:FF:000706">
    <property type="entry name" value="Cyclin-dependent kinase 1"/>
    <property type="match status" value="1"/>
</dbReference>
<dbReference type="PANTHER" id="PTHR24056">
    <property type="entry name" value="CELL DIVISION PROTEIN KINASE"/>
    <property type="match status" value="1"/>
</dbReference>
<dbReference type="Gene3D" id="1.10.510.10">
    <property type="entry name" value="Transferase(Phosphotransferase) domain 1"/>
    <property type="match status" value="1"/>
</dbReference>
<evidence type="ECO:0000256" key="10">
    <source>
        <dbReference type="ARBA" id="ARBA00047811"/>
    </source>
</evidence>
<evidence type="ECO:0000256" key="3">
    <source>
        <dbReference type="ARBA" id="ARBA00022527"/>
    </source>
</evidence>
<evidence type="ECO:0000256" key="12">
    <source>
        <dbReference type="ARBA" id="ARBA00054104"/>
    </source>
</evidence>
<evidence type="ECO:0000313" key="18">
    <source>
        <dbReference type="Proteomes" id="UP000799537"/>
    </source>
</evidence>
<feature type="binding site" evidence="14">
    <location>
        <position position="35"/>
    </location>
    <ligand>
        <name>ATP</name>
        <dbReference type="ChEBI" id="CHEBI:30616"/>
    </ligand>
</feature>
<dbReference type="GO" id="GO:0005737">
    <property type="term" value="C:cytoplasm"/>
    <property type="evidence" value="ECO:0007669"/>
    <property type="project" value="TreeGrafter"/>
</dbReference>
<dbReference type="EMBL" id="ML993583">
    <property type="protein sequence ID" value="KAF2171529.1"/>
    <property type="molecule type" value="Genomic_DNA"/>
</dbReference>
<dbReference type="PANTHER" id="PTHR24056:SF254">
    <property type="entry name" value="CYCLIN-DEPENDENT KINASE 2"/>
    <property type="match status" value="1"/>
</dbReference>
<name>A0A6A6D0C3_ZASCE</name>
<gene>
    <name evidence="17" type="ORF">M409DRAFT_18641</name>
</gene>
<keyword evidence="5" id="KW-0808">Transferase</keyword>
<keyword evidence="3 15" id="KW-0723">Serine/threonine-protein kinase</keyword>
<evidence type="ECO:0000259" key="16">
    <source>
        <dbReference type="PROSITE" id="PS50011"/>
    </source>
</evidence>
<dbReference type="CDD" id="cd07835">
    <property type="entry name" value="STKc_CDK1_CdkB_like"/>
    <property type="match status" value="1"/>
</dbReference>
<evidence type="ECO:0000256" key="9">
    <source>
        <dbReference type="ARBA" id="ARBA00039266"/>
    </source>
</evidence>
<evidence type="ECO:0000256" key="5">
    <source>
        <dbReference type="ARBA" id="ARBA00022679"/>
    </source>
</evidence>
<dbReference type="GO" id="GO:0005524">
    <property type="term" value="F:ATP binding"/>
    <property type="evidence" value="ECO:0007669"/>
    <property type="project" value="UniProtKB-UniRule"/>
</dbReference>
<dbReference type="FunFam" id="3.30.200.20:FF:000027">
    <property type="entry name" value="Putative Cyclin-dependent kinase 1"/>
    <property type="match status" value="1"/>
</dbReference>
<evidence type="ECO:0000256" key="15">
    <source>
        <dbReference type="RuleBase" id="RU000304"/>
    </source>
</evidence>
<dbReference type="GO" id="GO:0004693">
    <property type="term" value="F:cyclin-dependent protein serine/threonine kinase activity"/>
    <property type="evidence" value="ECO:0007669"/>
    <property type="project" value="UniProtKB-EC"/>
</dbReference>
<evidence type="ECO:0000256" key="4">
    <source>
        <dbReference type="ARBA" id="ARBA00022553"/>
    </source>
</evidence>
<dbReference type="GO" id="GO:0010468">
    <property type="term" value="P:regulation of gene expression"/>
    <property type="evidence" value="ECO:0007669"/>
    <property type="project" value="TreeGrafter"/>
</dbReference>
<evidence type="ECO:0000313" key="17">
    <source>
        <dbReference type="EMBL" id="KAF2171529.1"/>
    </source>
</evidence>
<dbReference type="Proteomes" id="UP000799537">
    <property type="component" value="Unassembled WGS sequence"/>
</dbReference>
<dbReference type="SMART" id="SM00220">
    <property type="entry name" value="S_TKc"/>
    <property type="match status" value="1"/>
</dbReference>
<accession>A0A6A6D0C3</accession>
<comment type="catalytic activity">
    <reaction evidence="11">
        <text>L-seryl-[protein] + ATP = O-phospho-L-seryl-[protein] + ADP + H(+)</text>
        <dbReference type="Rhea" id="RHEA:17989"/>
        <dbReference type="Rhea" id="RHEA-COMP:9863"/>
        <dbReference type="Rhea" id="RHEA-COMP:11604"/>
        <dbReference type="ChEBI" id="CHEBI:15378"/>
        <dbReference type="ChEBI" id="CHEBI:29999"/>
        <dbReference type="ChEBI" id="CHEBI:30616"/>
        <dbReference type="ChEBI" id="CHEBI:83421"/>
        <dbReference type="ChEBI" id="CHEBI:456216"/>
        <dbReference type="EC" id="2.7.11.22"/>
    </reaction>
</comment>
<dbReference type="InterPro" id="IPR017441">
    <property type="entry name" value="Protein_kinase_ATP_BS"/>
</dbReference>
<comment type="subunit">
    <text evidence="13">Forms a stable but non-covalent complex with a regulatory subunit and with a cyclin. Interacts with cks-1.</text>
</comment>
<sequence>MENYQKMEKVGEGTYGVVYKARDLSTPDHRIVALKKIRLEAEDEGVPSTAIREISLLKEMNDPNVLRLLNIVHADGHKLYLVLEYLDLDLKKYMEALPVSQGGRGKPLPEGCMDGKGHLGLGADMVKKFTHQLISGMRYCHSHRVLHRDLKPQNLLIDKDGNLKIGDFGLARAFGVPLRTYTHEVVTLWYRSPEILLGGRQYSTGVDMWSVGCIFAEMATRKPLFPGDSEIDEIFKIFRVLGTPSEADWPGVTSFPDFKSSFPKWERKADDELVNADGVRVLGDEGLNLLDALLVYDPAGRMSAKQAVHHPYFTEGPGGKIVTNGFR</sequence>
<keyword evidence="4" id="KW-0597">Phosphoprotein</keyword>
<dbReference type="RefSeq" id="XP_033672418.1">
    <property type="nucleotide sequence ID" value="XM_033804588.1"/>
</dbReference>
<dbReference type="InterPro" id="IPR011009">
    <property type="entry name" value="Kinase-like_dom_sf"/>
</dbReference>
<dbReference type="GeneID" id="54557860"/>
<dbReference type="InterPro" id="IPR008271">
    <property type="entry name" value="Ser/Thr_kinase_AS"/>
</dbReference>
<dbReference type="EC" id="2.7.11.22" evidence="2"/>
<dbReference type="PROSITE" id="PS00108">
    <property type="entry name" value="PROTEIN_KINASE_ST"/>
    <property type="match status" value="1"/>
</dbReference>
<comment type="catalytic activity">
    <reaction evidence="10">
        <text>L-threonyl-[protein] + ATP = O-phospho-L-threonyl-[protein] + ADP + H(+)</text>
        <dbReference type="Rhea" id="RHEA:46608"/>
        <dbReference type="Rhea" id="RHEA-COMP:11060"/>
        <dbReference type="Rhea" id="RHEA-COMP:11605"/>
        <dbReference type="ChEBI" id="CHEBI:15378"/>
        <dbReference type="ChEBI" id="CHEBI:30013"/>
        <dbReference type="ChEBI" id="CHEBI:30616"/>
        <dbReference type="ChEBI" id="CHEBI:61977"/>
        <dbReference type="ChEBI" id="CHEBI:456216"/>
        <dbReference type="EC" id="2.7.11.22"/>
    </reaction>
</comment>
<comment type="function">
    <text evidence="12">Plays a key role in the control of the eukaryotic cell cycle. Required for entry into S-phase and mitosis. Acts as a component of the kinase complex that phosphorylates the repetitive C-terminus of RNA polymerase II. May function in concert with npp-16 to arrest prophase blastomeres in response to anoxia.</text>
</comment>
<protein>
    <recommendedName>
        <fullName evidence="9">Cyclin-dependent kinase 1</fullName>
        <ecNumber evidence="2">2.7.11.22</ecNumber>
    </recommendedName>
</protein>
<dbReference type="GO" id="GO:0007165">
    <property type="term" value="P:signal transduction"/>
    <property type="evidence" value="ECO:0007669"/>
    <property type="project" value="TreeGrafter"/>
</dbReference>
<comment type="similarity">
    <text evidence="1">Belongs to the protein kinase superfamily. CMGC Ser/Thr protein kinase family. CDC2/CDKX subfamily.</text>
</comment>
<evidence type="ECO:0000256" key="7">
    <source>
        <dbReference type="ARBA" id="ARBA00022777"/>
    </source>
</evidence>
<dbReference type="GO" id="GO:0005634">
    <property type="term" value="C:nucleus"/>
    <property type="evidence" value="ECO:0007669"/>
    <property type="project" value="TreeGrafter"/>
</dbReference>
<evidence type="ECO:0000256" key="14">
    <source>
        <dbReference type="PROSITE-ProRule" id="PRU10141"/>
    </source>
</evidence>
<proteinExistence type="inferred from homology"/>
<evidence type="ECO:0000256" key="6">
    <source>
        <dbReference type="ARBA" id="ARBA00022741"/>
    </source>
</evidence>
<dbReference type="InterPro" id="IPR050108">
    <property type="entry name" value="CDK"/>
</dbReference>
<organism evidence="17 18">
    <name type="scientific">Zasmidium cellare ATCC 36951</name>
    <dbReference type="NCBI Taxonomy" id="1080233"/>
    <lineage>
        <taxon>Eukaryota</taxon>
        <taxon>Fungi</taxon>
        <taxon>Dikarya</taxon>
        <taxon>Ascomycota</taxon>
        <taxon>Pezizomycotina</taxon>
        <taxon>Dothideomycetes</taxon>
        <taxon>Dothideomycetidae</taxon>
        <taxon>Mycosphaerellales</taxon>
        <taxon>Mycosphaerellaceae</taxon>
        <taxon>Zasmidium</taxon>
    </lineage>
</organism>
<dbReference type="OrthoDB" id="1732493at2759"/>
<keyword evidence="18" id="KW-1185">Reference proteome</keyword>
<dbReference type="GO" id="GO:0030332">
    <property type="term" value="F:cyclin binding"/>
    <property type="evidence" value="ECO:0007669"/>
    <property type="project" value="TreeGrafter"/>
</dbReference>
<dbReference type="GO" id="GO:0000307">
    <property type="term" value="C:cyclin-dependent protein kinase holoenzyme complex"/>
    <property type="evidence" value="ECO:0007669"/>
    <property type="project" value="TreeGrafter"/>
</dbReference>
<evidence type="ECO:0000256" key="1">
    <source>
        <dbReference type="ARBA" id="ARBA00006485"/>
    </source>
</evidence>
<dbReference type="InterPro" id="IPR000719">
    <property type="entry name" value="Prot_kinase_dom"/>
</dbReference>